<dbReference type="PROSITE" id="PS01305">
    <property type="entry name" value="MOAA_NIFB_PQQE"/>
    <property type="match status" value="1"/>
</dbReference>
<dbReference type="SFLD" id="SFLDG01067">
    <property type="entry name" value="SPASM/twitch_domain_containing"/>
    <property type="match status" value="1"/>
</dbReference>
<dbReference type="InterPro" id="IPR023045">
    <property type="entry name" value="MoaC"/>
</dbReference>
<protein>
    <recommendedName>
        <fullName evidence="8">Molybdenum cofactor biosynthesis protein 1</fullName>
        <ecNumber evidence="6">4.1.99.22</ecNumber>
        <ecNumber evidence="7">4.6.1.17</ecNumber>
    </recommendedName>
</protein>
<keyword evidence="9" id="KW-0004">4Fe-4S</keyword>
<feature type="region of interest" description="Disordered" evidence="21">
    <location>
        <begin position="21"/>
        <end position="41"/>
    </location>
</feature>
<proteinExistence type="inferred from homology"/>
<keyword evidence="15" id="KW-0342">GTP-binding</keyword>
<dbReference type="InterPro" id="IPR040064">
    <property type="entry name" value="MoaA-like"/>
</dbReference>
<evidence type="ECO:0000256" key="16">
    <source>
        <dbReference type="ARBA" id="ARBA00023150"/>
    </source>
</evidence>
<dbReference type="InterPro" id="IPR007197">
    <property type="entry name" value="rSAM"/>
</dbReference>
<name>A0A8B8YW19_BALMU</name>
<dbReference type="Pfam" id="PF01967">
    <property type="entry name" value="MoaC"/>
    <property type="match status" value="1"/>
</dbReference>
<dbReference type="EC" id="4.1.99.22" evidence="6"/>
<keyword evidence="13" id="KW-0408">Iron</keyword>
<sequence length="620" mass="68230">MAAQPVSRMLRRVLRSSVRSCSSGAPVTQPHPGEPSQPAVEVPSGRRRFLREHAAPFSAFLTDSFGRRHSYLRISLTEKCNLRCQYCMPEDGVPLTPKADLLTTEEILTLARLFVKEGVDKIRLTGGEPLIRPDVVDIVAQLHQLEGLRTIGITTNGISLARLLPQLQKAGLSAINISLDTLVPAKFEFIVRRKGFRKVMEGIHKAIELGYSPVKVNCVVMRGLNEDELPDFVALTEGLPLDVRFIEYMPFDGNKWNFRKMVSYKEMLDTLRQQWPELEKLPEEESSTAKAFKIPGFRGRVSFITSMSEHFCGTCNRLRITADGNLKVCLFGNSEVSLRDHLRAGASEEELLSVIGAAVGRKKRQHAELFLMCQDSPPAIPSISFRDSLHVQGLRHRVSFSSQMVTLWKGGRLPQIPLLAQRWLGSGLPQRHYGSHLDSDANPKCLSPEPWAPATPSGPLPTSDQLTHVDREGQAAMVDVGGKPDTERVAVASAVVLLGPVAYKLVQENQLKKGDALVVAQLAGVQAAKLTSQLIPLCHHVALSHVQVQLELDSTRHAVVVRASCRARGPTGVEMEALTSAAVAALTLYDMCKAVSRDIMLAEIKLVSKTGGQRGDFHRT</sequence>
<evidence type="ECO:0000256" key="6">
    <source>
        <dbReference type="ARBA" id="ARBA00012167"/>
    </source>
</evidence>
<dbReference type="GO" id="GO:0061799">
    <property type="term" value="F:cyclic pyranopterin monophosphate synthase activity"/>
    <property type="evidence" value="ECO:0007669"/>
    <property type="project" value="UniProtKB-EC"/>
</dbReference>
<dbReference type="InterPro" id="IPR036522">
    <property type="entry name" value="MoaC_sf"/>
</dbReference>
<evidence type="ECO:0000256" key="1">
    <source>
        <dbReference type="ARBA" id="ARBA00001637"/>
    </source>
</evidence>
<comment type="similarity">
    <text evidence="4">In the C-terminal section; belongs to the MoaC family.</text>
</comment>
<evidence type="ECO:0000313" key="24">
    <source>
        <dbReference type="RefSeq" id="XP_036723925.1"/>
    </source>
</evidence>
<dbReference type="HAMAP" id="MF_01224_B">
    <property type="entry name" value="MoaC_B"/>
    <property type="match status" value="1"/>
</dbReference>
<keyword evidence="17" id="KW-0456">Lyase</keyword>
<accession>A0A8B8YW19</accession>
<dbReference type="SMART" id="SM00729">
    <property type="entry name" value="Elp3"/>
    <property type="match status" value="1"/>
</dbReference>
<dbReference type="EC" id="4.6.1.17" evidence="7"/>
<keyword evidence="12" id="KW-0547">Nucleotide-binding</keyword>
<dbReference type="PROSITE" id="PS51918">
    <property type="entry name" value="RADICAL_SAM"/>
    <property type="match status" value="1"/>
</dbReference>
<evidence type="ECO:0000256" key="21">
    <source>
        <dbReference type="SAM" id="MobiDB-lite"/>
    </source>
</evidence>
<dbReference type="NCBIfam" id="TIGR00581">
    <property type="entry name" value="moaC"/>
    <property type="match status" value="1"/>
</dbReference>
<dbReference type="InterPro" id="IPR000385">
    <property type="entry name" value="MoaA_NifB_PqqE_Fe-S-bd_CS"/>
</dbReference>
<comment type="catalytic activity">
    <reaction evidence="18">
        <text>GTP + AH2 + S-adenosyl-L-methionine = (8S)-3',8-cyclo-7,8-dihydroguanosine 5'-triphosphate + 5'-deoxyadenosine + L-methionine + A + H(+)</text>
        <dbReference type="Rhea" id="RHEA:49576"/>
        <dbReference type="ChEBI" id="CHEBI:13193"/>
        <dbReference type="ChEBI" id="CHEBI:15378"/>
        <dbReference type="ChEBI" id="CHEBI:17319"/>
        <dbReference type="ChEBI" id="CHEBI:17499"/>
        <dbReference type="ChEBI" id="CHEBI:37565"/>
        <dbReference type="ChEBI" id="CHEBI:57844"/>
        <dbReference type="ChEBI" id="CHEBI:59789"/>
        <dbReference type="ChEBI" id="CHEBI:131766"/>
        <dbReference type="EC" id="4.1.99.22"/>
    </reaction>
</comment>
<feature type="compositionally biased region" description="Pro residues" evidence="21">
    <location>
        <begin position="450"/>
        <end position="459"/>
    </location>
</feature>
<evidence type="ECO:0000256" key="13">
    <source>
        <dbReference type="ARBA" id="ARBA00023004"/>
    </source>
</evidence>
<evidence type="ECO:0000256" key="14">
    <source>
        <dbReference type="ARBA" id="ARBA00023014"/>
    </source>
</evidence>
<dbReference type="CDD" id="cd21117">
    <property type="entry name" value="Twitch_MoaA"/>
    <property type="match status" value="1"/>
</dbReference>
<evidence type="ECO:0000256" key="2">
    <source>
        <dbReference type="ARBA" id="ARBA00001966"/>
    </source>
</evidence>
<dbReference type="InterPro" id="IPR050105">
    <property type="entry name" value="MoCo_biosynth_MoaA/MoaC"/>
</dbReference>
<dbReference type="SFLD" id="SFLDG01386">
    <property type="entry name" value="main_SPASM_domain-containing"/>
    <property type="match status" value="1"/>
</dbReference>
<evidence type="ECO:0000313" key="23">
    <source>
        <dbReference type="Proteomes" id="UP000694857"/>
    </source>
</evidence>
<organism evidence="23 24">
    <name type="scientific">Balaenoptera musculus</name>
    <name type="common">Blue whale</name>
    <dbReference type="NCBI Taxonomy" id="9771"/>
    <lineage>
        <taxon>Eukaryota</taxon>
        <taxon>Metazoa</taxon>
        <taxon>Chordata</taxon>
        <taxon>Craniata</taxon>
        <taxon>Vertebrata</taxon>
        <taxon>Euteleostomi</taxon>
        <taxon>Mammalia</taxon>
        <taxon>Eutheria</taxon>
        <taxon>Laurasiatheria</taxon>
        <taxon>Artiodactyla</taxon>
        <taxon>Whippomorpha</taxon>
        <taxon>Cetacea</taxon>
        <taxon>Mysticeti</taxon>
        <taxon>Balaenopteridae</taxon>
        <taxon>Balaenoptera</taxon>
    </lineage>
</organism>
<dbReference type="Gene3D" id="3.30.70.640">
    <property type="entry name" value="Molybdopterin cofactor biosynthesis C (MoaC) domain"/>
    <property type="match status" value="1"/>
</dbReference>
<gene>
    <name evidence="24" type="primary">MOCS1</name>
</gene>
<dbReference type="CDD" id="cd01335">
    <property type="entry name" value="Radical_SAM"/>
    <property type="match status" value="1"/>
</dbReference>
<dbReference type="Proteomes" id="UP000694857">
    <property type="component" value="Chromosome 11"/>
</dbReference>
<dbReference type="FunFam" id="3.30.70.640:FF:000002">
    <property type="entry name" value="Molybdenum cofactor biosynthesis protein 1"/>
    <property type="match status" value="1"/>
</dbReference>
<evidence type="ECO:0000256" key="3">
    <source>
        <dbReference type="ARBA" id="ARBA00005046"/>
    </source>
</evidence>
<dbReference type="InterPro" id="IPR006638">
    <property type="entry name" value="Elp3/MiaA/NifB-like_rSAM"/>
</dbReference>
<evidence type="ECO:0000256" key="19">
    <source>
        <dbReference type="ARBA" id="ARBA00054222"/>
    </source>
</evidence>
<keyword evidence="11" id="KW-0479">Metal-binding</keyword>
<evidence type="ECO:0000256" key="4">
    <source>
        <dbReference type="ARBA" id="ARBA00008484"/>
    </source>
</evidence>
<evidence type="ECO:0000256" key="18">
    <source>
        <dbReference type="ARBA" id="ARBA00048697"/>
    </source>
</evidence>
<feature type="domain" description="Radical SAM core" evidence="22">
    <location>
        <begin position="64"/>
        <end position="298"/>
    </location>
</feature>
<evidence type="ECO:0000256" key="5">
    <source>
        <dbReference type="ARBA" id="ARBA00009862"/>
    </source>
</evidence>
<dbReference type="FunFam" id="3.20.20.70:FF:000117">
    <property type="entry name" value="molybdenum cofactor biosynthesis protein 1"/>
    <property type="match status" value="1"/>
</dbReference>
<dbReference type="HAMAP" id="MF_01225_B">
    <property type="entry name" value="MoaA_B"/>
    <property type="match status" value="1"/>
</dbReference>
<dbReference type="Gene3D" id="3.20.20.70">
    <property type="entry name" value="Aldolase class I"/>
    <property type="match status" value="1"/>
</dbReference>
<dbReference type="GO" id="GO:0005525">
    <property type="term" value="F:GTP binding"/>
    <property type="evidence" value="ECO:0007669"/>
    <property type="project" value="UniProtKB-KW"/>
</dbReference>
<dbReference type="SUPFAM" id="SSF102114">
    <property type="entry name" value="Radical SAM enzymes"/>
    <property type="match status" value="1"/>
</dbReference>
<evidence type="ECO:0000256" key="7">
    <source>
        <dbReference type="ARBA" id="ARBA00012575"/>
    </source>
</evidence>
<comment type="similarity">
    <text evidence="5">In the N-terminal section; belongs to the radical SAM superfamily. MoaA family.</text>
</comment>
<reference evidence="24" key="2">
    <citation type="submission" date="2025-08" db="UniProtKB">
        <authorList>
            <consortium name="RefSeq"/>
        </authorList>
    </citation>
    <scope>IDENTIFICATION</scope>
    <source>
        <tissue evidence="24">Epidermis and Blubber</tissue>
    </source>
</reference>
<dbReference type="NCBIfam" id="TIGR02666">
    <property type="entry name" value="moaA"/>
    <property type="match status" value="1"/>
</dbReference>
<dbReference type="PANTHER" id="PTHR22960:SF0">
    <property type="entry name" value="MOLYBDENUM COFACTOR BIOSYNTHESIS PROTEIN 1"/>
    <property type="match status" value="1"/>
</dbReference>
<dbReference type="GO" id="GO:0046872">
    <property type="term" value="F:metal ion binding"/>
    <property type="evidence" value="ECO:0007669"/>
    <property type="project" value="UniProtKB-KW"/>
</dbReference>
<dbReference type="GO" id="GO:0051539">
    <property type="term" value="F:4 iron, 4 sulfur cluster binding"/>
    <property type="evidence" value="ECO:0007669"/>
    <property type="project" value="UniProtKB-KW"/>
</dbReference>
<dbReference type="NCBIfam" id="NF006870">
    <property type="entry name" value="PRK09364.1"/>
    <property type="match status" value="1"/>
</dbReference>
<dbReference type="Pfam" id="PF04055">
    <property type="entry name" value="Radical_SAM"/>
    <property type="match status" value="1"/>
</dbReference>
<keyword evidence="14" id="KW-0411">Iron-sulfur</keyword>
<dbReference type="InterPro" id="IPR002820">
    <property type="entry name" value="Mopterin_CF_biosynth-C_dom"/>
</dbReference>
<comment type="catalytic activity">
    <reaction evidence="1">
        <text>(8S)-3',8-cyclo-7,8-dihydroguanosine 5'-triphosphate = cyclic pyranopterin phosphate + diphosphate</text>
        <dbReference type="Rhea" id="RHEA:49580"/>
        <dbReference type="ChEBI" id="CHEBI:33019"/>
        <dbReference type="ChEBI" id="CHEBI:59648"/>
        <dbReference type="ChEBI" id="CHEBI:131766"/>
        <dbReference type="EC" id="4.6.1.17"/>
    </reaction>
</comment>
<dbReference type="RefSeq" id="XP_036723925.1">
    <property type="nucleotide sequence ID" value="XM_036868030.1"/>
</dbReference>
<dbReference type="InterPro" id="IPR013785">
    <property type="entry name" value="Aldolase_TIM"/>
</dbReference>
<dbReference type="GeneID" id="118903203"/>
<keyword evidence="23" id="KW-1185">Reference proteome</keyword>
<evidence type="ECO:0000256" key="17">
    <source>
        <dbReference type="ARBA" id="ARBA00023239"/>
    </source>
</evidence>
<comment type="pathway">
    <text evidence="3">Cofactor biosynthesis; molybdopterin biosynthesis.</text>
</comment>
<dbReference type="PANTHER" id="PTHR22960">
    <property type="entry name" value="MOLYBDOPTERIN COFACTOR SYNTHESIS PROTEIN A"/>
    <property type="match status" value="1"/>
</dbReference>
<dbReference type="SFLD" id="SFLDS00029">
    <property type="entry name" value="Radical_SAM"/>
    <property type="match status" value="1"/>
</dbReference>
<dbReference type="InterPro" id="IPR058240">
    <property type="entry name" value="rSAM_sf"/>
</dbReference>
<dbReference type="SUPFAM" id="SSF55040">
    <property type="entry name" value="Molybdenum cofactor biosynthesis protein C, MoaC"/>
    <property type="match status" value="1"/>
</dbReference>
<dbReference type="CDD" id="cd01420">
    <property type="entry name" value="MoaC_PE"/>
    <property type="match status" value="1"/>
</dbReference>
<evidence type="ECO:0000256" key="20">
    <source>
        <dbReference type="ARBA" id="ARBA00063038"/>
    </source>
</evidence>
<dbReference type="UniPathway" id="UPA00344"/>
<dbReference type="InterPro" id="IPR047594">
    <property type="entry name" value="MoaC_bact/euk"/>
</dbReference>
<dbReference type="InterPro" id="IPR013483">
    <property type="entry name" value="MoaA"/>
</dbReference>
<evidence type="ECO:0000256" key="11">
    <source>
        <dbReference type="ARBA" id="ARBA00022723"/>
    </source>
</evidence>
<dbReference type="SFLD" id="SFLDG01383">
    <property type="entry name" value="cyclic_pyranopterin_phosphate"/>
    <property type="match status" value="1"/>
</dbReference>
<evidence type="ECO:0000256" key="15">
    <source>
        <dbReference type="ARBA" id="ARBA00023134"/>
    </source>
</evidence>
<feature type="region of interest" description="Disordered" evidence="21">
    <location>
        <begin position="434"/>
        <end position="466"/>
    </location>
</feature>
<evidence type="ECO:0000259" key="22">
    <source>
        <dbReference type="PROSITE" id="PS51918"/>
    </source>
</evidence>
<evidence type="ECO:0000256" key="8">
    <source>
        <dbReference type="ARBA" id="ARBA00015273"/>
    </source>
</evidence>
<dbReference type="Pfam" id="PF06463">
    <property type="entry name" value="Mob_synth_C"/>
    <property type="match status" value="1"/>
</dbReference>
<comment type="subunit">
    <text evidence="20">Isoform MOCS1A and isoform MOCS1B probably form a heterooligomer.</text>
</comment>
<dbReference type="GO" id="GO:0061798">
    <property type="term" value="F:GTP 3',8'-cyclase activity"/>
    <property type="evidence" value="ECO:0007669"/>
    <property type="project" value="UniProtKB-EC"/>
</dbReference>
<reference evidence="23" key="1">
    <citation type="submission" date="2024-06" db="UniProtKB">
        <authorList>
            <consortium name="RefSeq"/>
        </authorList>
    </citation>
    <scope>NUCLEOTIDE SEQUENCE [LARGE SCALE GENOMIC DNA]</scope>
</reference>
<dbReference type="CTD" id="4337"/>
<comment type="function">
    <text evidence="19">Isoform MOCS1A and isoform MOCS1B probably form a complex that catalyzes the conversion of 5'-GTP to cyclic pyranopterin monophosphate (cPMP). MOCS1A catalyzes the cyclization of GTP to (8S)-3',8-cyclo-7,8-dihydroguanosine 5'-triphosphate and MOCS1B catalyzes the subsequent conversion of (8S)-3',8-cyclo-7,8-dihydroguanosine 5'-triphosphate to cPMP.</text>
</comment>
<dbReference type="GO" id="GO:0006777">
    <property type="term" value="P:Mo-molybdopterin cofactor biosynthetic process"/>
    <property type="evidence" value="ECO:0007669"/>
    <property type="project" value="UniProtKB-KW"/>
</dbReference>
<dbReference type="AlphaFoldDB" id="A0A8B8YW19"/>
<keyword evidence="16" id="KW-0501">Molybdenum cofactor biosynthesis</keyword>
<evidence type="ECO:0000256" key="9">
    <source>
        <dbReference type="ARBA" id="ARBA00022485"/>
    </source>
</evidence>
<dbReference type="InterPro" id="IPR010505">
    <property type="entry name" value="MoaA_twitch"/>
</dbReference>
<keyword evidence="10" id="KW-0949">S-adenosyl-L-methionine</keyword>
<comment type="cofactor">
    <cofactor evidence="2">
        <name>[4Fe-4S] cluster</name>
        <dbReference type="ChEBI" id="CHEBI:49883"/>
    </cofactor>
</comment>
<evidence type="ECO:0000256" key="12">
    <source>
        <dbReference type="ARBA" id="ARBA00022741"/>
    </source>
</evidence>
<evidence type="ECO:0000256" key="10">
    <source>
        <dbReference type="ARBA" id="ARBA00022691"/>
    </source>
</evidence>